<protein>
    <recommendedName>
        <fullName evidence="3">Antirepressor protein C-terminal domain-containing protein</fullName>
    </recommendedName>
</protein>
<keyword evidence="2" id="KW-1185">Reference proteome</keyword>
<gene>
    <name evidence="1" type="ORF">FKG94_03205</name>
</gene>
<proteinExistence type="predicted"/>
<sequence length="162" mass="18445">MKKARDLKLKPGEHDSNSAAEVLGVSKLKLLKTLREVGFLQTDTKHGMAGDRHNLPRDGIKRLGWAYTQKLTFGDGPNRERNREYYIVIFTRRGFLEVKKIMQDPDGYEMPEMPPIDLQTQITPAGNVRKRTIKQRAEAAHRSYLKDLKNIGIEIDGSVADN</sequence>
<dbReference type="Proteomes" id="UP000319732">
    <property type="component" value="Unassembled WGS sequence"/>
</dbReference>
<dbReference type="RefSeq" id="WP_142902759.1">
    <property type="nucleotide sequence ID" value="NZ_ML660088.1"/>
</dbReference>
<reference evidence="1 2" key="1">
    <citation type="submission" date="2019-06" db="EMBL/GenBank/DDBJ databases">
        <title>Whole genome sequence for Cellvibrionaceae sp. R142.</title>
        <authorList>
            <person name="Wang G."/>
        </authorList>
    </citation>
    <scope>NUCLEOTIDE SEQUENCE [LARGE SCALE GENOMIC DNA]</scope>
    <source>
        <strain evidence="1 2">R142</strain>
    </source>
</reference>
<organism evidence="1 2">
    <name type="scientific">Exilibacterium tricleocarpae</name>
    <dbReference type="NCBI Taxonomy" id="2591008"/>
    <lineage>
        <taxon>Bacteria</taxon>
        <taxon>Pseudomonadati</taxon>
        <taxon>Pseudomonadota</taxon>
        <taxon>Gammaproteobacteria</taxon>
        <taxon>Cellvibrionales</taxon>
        <taxon>Cellvibrionaceae</taxon>
        <taxon>Exilibacterium</taxon>
    </lineage>
</organism>
<evidence type="ECO:0000313" key="1">
    <source>
        <dbReference type="EMBL" id="TQV85211.1"/>
    </source>
</evidence>
<dbReference type="AlphaFoldDB" id="A0A545U6U7"/>
<name>A0A545U6U7_9GAMM</name>
<evidence type="ECO:0000313" key="2">
    <source>
        <dbReference type="Proteomes" id="UP000319732"/>
    </source>
</evidence>
<accession>A0A545U6U7</accession>
<dbReference type="EMBL" id="VHSG01000004">
    <property type="protein sequence ID" value="TQV85211.1"/>
    <property type="molecule type" value="Genomic_DNA"/>
</dbReference>
<evidence type="ECO:0008006" key="3">
    <source>
        <dbReference type="Google" id="ProtNLM"/>
    </source>
</evidence>
<comment type="caution">
    <text evidence="1">The sequence shown here is derived from an EMBL/GenBank/DDBJ whole genome shotgun (WGS) entry which is preliminary data.</text>
</comment>